<reference evidence="1 2" key="1">
    <citation type="journal article" date="2018" name="Front. Plant Sci.">
        <title>Red Clover (Trifolium pratense) and Zigzag Clover (T. medium) - A Picture of Genomic Similarities and Differences.</title>
        <authorList>
            <person name="Dluhosova J."/>
            <person name="Istvanek J."/>
            <person name="Nedelnik J."/>
            <person name="Repkova J."/>
        </authorList>
    </citation>
    <scope>NUCLEOTIDE SEQUENCE [LARGE SCALE GENOMIC DNA]</scope>
    <source>
        <strain evidence="2">cv. 10/8</strain>
        <tissue evidence="1">Leaf</tissue>
    </source>
</reference>
<dbReference type="Proteomes" id="UP000265520">
    <property type="component" value="Unassembled WGS sequence"/>
</dbReference>
<evidence type="ECO:0000313" key="1">
    <source>
        <dbReference type="EMBL" id="MCI63215.1"/>
    </source>
</evidence>
<evidence type="ECO:0000313" key="2">
    <source>
        <dbReference type="Proteomes" id="UP000265520"/>
    </source>
</evidence>
<feature type="non-terminal residue" evidence="1">
    <location>
        <position position="1"/>
    </location>
</feature>
<accession>A0A392TTP8</accession>
<name>A0A392TTP8_9FABA</name>
<keyword evidence="2" id="KW-1185">Reference proteome</keyword>
<organism evidence="1 2">
    <name type="scientific">Trifolium medium</name>
    <dbReference type="NCBI Taxonomy" id="97028"/>
    <lineage>
        <taxon>Eukaryota</taxon>
        <taxon>Viridiplantae</taxon>
        <taxon>Streptophyta</taxon>
        <taxon>Embryophyta</taxon>
        <taxon>Tracheophyta</taxon>
        <taxon>Spermatophyta</taxon>
        <taxon>Magnoliopsida</taxon>
        <taxon>eudicotyledons</taxon>
        <taxon>Gunneridae</taxon>
        <taxon>Pentapetalae</taxon>
        <taxon>rosids</taxon>
        <taxon>fabids</taxon>
        <taxon>Fabales</taxon>
        <taxon>Fabaceae</taxon>
        <taxon>Papilionoideae</taxon>
        <taxon>50 kb inversion clade</taxon>
        <taxon>NPAAA clade</taxon>
        <taxon>Hologalegina</taxon>
        <taxon>IRL clade</taxon>
        <taxon>Trifolieae</taxon>
        <taxon>Trifolium</taxon>
    </lineage>
</organism>
<comment type="caution">
    <text evidence="1">The sequence shown here is derived from an EMBL/GenBank/DDBJ whole genome shotgun (WGS) entry which is preliminary data.</text>
</comment>
<sequence length="52" mass="5618">DEDCDDLQGNNDEELIFKAGCNLPSVGEGEEEVGRTTDTFRPVCNSVEVSSP</sequence>
<dbReference type="AlphaFoldDB" id="A0A392TTP8"/>
<proteinExistence type="predicted"/>
<protein>
    <submittedName>
        <fullName evidence="1">Uncharacterized protein</fullName>
    </submittedName>
</protein>
<dbReference type="EMBL" id="LXQA010632992">
    <property type="protein sequence ID" value="MCI63215.1"/>
    <property type="molecule type" value="Genomic_DNA"/>
</dbReference>